<evidence type="ECO:0000313" key="3">
    <source>
        <dbReference type="Proteomes" id="UP000735874"/>
    </source>
</evidence>
<evidence type="ECO:0000313" key="2">
    <source>
        <dbReference type="EMBL" id="KAG2827820.1"/>
    </source>
</evidence>
<feature type="region of interest" description="Disordered" evidence="1">
    <location>
        <begin position="56"/>
        <end position="78"/>
    </location>
</feature>
<feature type="compositionally biased region" description="Polar residues" evidence="1">
    <location>
        <begin position="68"/>
        <end position="78"/>
    </location>
</feature>
<accession>A0A8T0Y3Z2</accession>
<feature type="compositionally biased region" description="Basic and acidic residues" evidence="1">
    <location>
        <begin position="56"/>
        <end position="67"/>
    </location>
</feature>
<organism evidence="2 3">
    <name type="scientific">Phytophthora cactorum</name>
    <dbReference type="NCBI Taxonomy" id="29920"/>
    <lineage>
        <taxon>Eukaryota</taxon>
        <taxon>Sar</taxon>
        <taxon>Stramenopiles</taxon>
        <taxon>Oomycota</taxon>
        <taxon>Peronosporomycetes</taxon>
        <taxon>Peronosporales</taxon>
        <taxon>Peronosporaceae</taxon>
        <taxon>Phytophthora</taxon>
    </lineage>
</organism>
<reference evidence="2" key="1">
    <citation type="submission" date="2018-10" db="EMBL/GenBank/DDBJ databases">
        <title>Effector identification in a new, highly contiguous assembly of the strawberry crown rot pathogen Phytophthora cactorum.</title>
        <authorList>
            <person name="Armitage A.D."/>
            <person name="Nellist C.F."/>
            <person name="Bates H."/>
            <person name="Vickerstaff R.J."/>
            <person name="Harrison R.J."/>
        </authorList>
    </citation>
    <scope>NUCLEOTIDE SEQUENCE</scope>
    <source>
        <strain evidence="2">15-7</strain>
    </source>
</reference>
<protein>
    <submittedName>
        <fullName evidence="2">Uncharacterized protein</fullName>
    </submittedName>
</protein>
<gene>
    <name evidence="2" type="ORF">PC113_g21558</name>
</gene>
<name>A0A8T0Y3Z2_9STRA</name>
<dbReference type="EMBL" id="RCMG01001420">
    <property type="protein sequence ID" value="KAG2827820.1"/>
    <property type="molecule type" value="Genomic_DNA"/>
</dbReference>
<sequence>MGPSRTSYGRQNASFEPCRVDKRDRSRFSQMVSTNLAFFQSHHHHTGALRIELRSADKPQKTCEHSESNSTMLMTAQT</sequence>
<proteinExistence type="predicted"/>
<dbReference type="AlphaFoldDB" id="A0A8T0Y3Z2"/>
<comment type="caution">
    <text evidence="2">The sequence shown here is derived from an EMBL/GenBank/DDBJ whole genome shotgun (WGS) entry which is preliminary data.</text>
</comment>
<dbReference type="Proteomes" id="UP000735874">
    <property type="component" value="Unassembled WGS sequence"/>
</dbReference>
<evidence type="ECO:0000256" key="1">
    <source>
        <dbReference type="SAM" id="MobiDB-lite"/>
    </source>
</evidence>